<dbReference type="EMBL" id="VCIW01000002">
    <property type="protein sequence ID" value="TLS53505.1"/>
    <property type="molecule type" value="Genomic_DNA"/>
</dbReference>
<reference evidence="1 2" key="1">
    <citation type="submission" date="2019-05" db="EMBL/GenBank/DDBJ databases">
        <authorList>
            <person name="Narsing Rao M.P."/>
            <person name="Li W.J."/>
        </authorList>
    </citation>
    <scope>NUCLEOTIDE SEQUENCE [LARGE SCALE GENOMIC DNA]</scope>
    <source>
        <strain evidence="1 2">SYSU_K30003</strain>
    </source>
</reference>
<dbReference type="OrthoDB" id="2880119at2"/>
<evidence type="ECO:0000313" key="2">
    <source>
        <dbReference type="Proteomes" id="UP000309676"/>
    </source>
</evidence>
<keyword evidence="2" id="KW-1185">Reference proteome</keyword>
<comment type="caution">
    <text evidence="1">The sequence shown here is derived from an EMBL/GenBank/DDBJ whole genome shotgun (WGS) entry which is preliminary data.</text>
</comment>
<dbReference type="RefSeq" id="WP_138192823.1">
    <property type="nucleotide sequence ID" value="NZ_VCIW01000002.1"/>
</dbReference>
<sequence>MAQRLATEYVNTCLVLDEAELSQLLLLFQNHNLAFKVKVMENGDQEVVFENASGADSLALTFERRLGKYVLEGYCRFTDLKLANAMRKAVSQYKGDAVVNRIYEYYTVQYRYRAGAVVRITELTKRGERLVYEHKDTIGELARTFRGVGAEAEIQVLRLEINEWLDRRNGLANAAEIARIDAELKRLSHRLFVLEA</sequence>
<gene>
    <name evidence="1" type="ORF">FE782_04335</name>
</gene>
<name>A0A5R9GN82_9BACL</name>
<accession>A0A5R9GN82</accession>
<evidence type="ECO:0000313" key="1">
    <source>
        <dbReference type="EMBL" id="TLS53505.1"/>
    </source>
</evidence>
<organism evidence="1 2">
    <name type="scientific">Paenibacillus antri</name>
    <dbReference type="NCBI Taxonomy" id="2582848"/>
    <lineage>
        <taxon>Bacteria</taxon>
        <taxon>Bacillati</taxon>
        <taxon>Bacillota</taxon>
        <taxon>Bacilli</taxon>
        <taxon>Bacillales</taxon>
        <taxon>Paenibacillaceae</taxon>
        <taxon>Paenibacillus</taxon>
    </lineage>
</organism>
<proteinExistence type="predicted"/>
<dbReference type="AlphaFoldDB" id="A0A5R9GN82"/>
<protein>
    <submittedName>
        <fullName evidence="1">Non-ribosomal peptide synthetase module</fullName>
    </submittedName>
</protein>
<dbReference type="Proteomes" id="UP000309676">
    <property type="component" value="Unassembled WGS sequence"/>
</dbReference>